<keyword evidence="6 7" id="KW-0012">Acyltransferase</keyword>
<dbReference type="InterPro" id="IPR039859">
    <property type="entry name" value="PFA4/ZDH16/20/ERF2-like"/>
</dbReference>
<dbReference type="AlphaFoldDB" id="R7QDT7"/>
<name>R7QDT7_CHOCR</name>
<feature type="transmembrane region" description="Helical" evidence="7">
    <location>
        <begin position="21"/>
        <end position="42"/>
    </location>
</feature>
<dbReference type="OrthoDB" id="5812at2759"/>
<dbReference type="Gramene" id="CDF35606">
    <property type="protein sequence ID" value="CDF35606"/>
    <property type="gene ID" value="CHC_T00004059001"/>
</dbReference>
<evidence type="ECO:0000256" key="5">
    <source>
        <dbReference type="ARBA" id="ARBA00023136"/>
    </source>
</evidence>
<feature type="transmembrane region" description="Helical" evidence="7">
    <location>
        <begin position="54"/>
        <end position="75"/>
    </location>
</feature>
<dbReference type="PhylomeDB" id="R7QDT7"/>
<feature type="transmembrane region" description="Helical" evidence="7">
    <location>
        <begin position="189"/>
        <end position="210"/>
    </location>
</feature>
<dbReference type="STRING" id="2769.R7QDT7"/>
<dbReference type="OMA" id="NACILRF"/>
<keyword evidence="3 7" id="KW-0812">Transmembrane</keyword>
<dbReference type="PANTHER" id="PTHR12246">
    <property type="entry name" value="PALMITOYLTRANSFERASE ZDHHC16"/>
    <property type="match status" value="1"/>
</dbReference>
<dbReference type="RefSeq" id="XP_005715425.1">
    <property type="nucleotide sequence ID" value="XM_005715368.1"/>
</dbReference>
<gene>
    <name evidence="9" type="ORF">CHC_T00004059001</name>
</gene>
<dbReference type="KEGG" id="ccp:CHC_T00004059001"/>
<evidence type="ECO:0000256" key="2">
    <source>
        <dbReference type="ARBA" id="ARBA00022679"/>
    </source>
</evidence>
<accession>R7QDT7</accession>
<evidence type="ECO:0000256" key="3">
    <source>
        <dbReference type="ARBA" id="ARBA00022692"/>
    </source>
</evidence>
<comment type="similarity">
    <text evidence="7">Belongs to the DHHC palmitoyltransferase family.</text>
</comment>
<dbReference type="Pfam" id="PF01529">
    <property type="entry name" value="DHHC"/>
    <property type="match status" value="1"/>
</dbReference>
<dbReference type="InterPro" id="IPR001594">
    <property type="entry name" value="Palmitoyltrfase_DHHC"/>
</dbReference>
<sequence>MLPSPHPCPLQSRAARWEGRLYLFFVTLLTLLTSLTAVYTLYHPPPRHPPLPTYHVPLQLSLVFLSLLSFFCCHFTHPGPPSLWSDLRPDLPHPLYPSQPPPAPRYCLPCSAPKPARVHHCRTCNACILRFDHHCVWLATCIGQRNLKFFLLFLLYTTLAATHATYVLLCFMRAIHQPHVHHFSTPRDVLAGAVAAPISLAVSVCAAFGVSCQLAWSMWLAARNETTLEHLVRTTENRADADRGGKELLVYDRGLVSNLMHALGGNPLLWLLPVYGGREGSLKGRWGD</sequence>
<evidence type="ECO:0000313" key="9">
    <source>
        <dbReference type="EMBL" id="CDF35606.1"/>
    </source>
</evidence>
<evidence type="ECO:0000256" key="6">
    <source>
        <dbReference type="ARBA" id="ARBA00023315"/>
    </source>
</evidence>
<keyword evidence="2 7" id="KW-0808">Transferase</keyword>
<dbReference type="GO" id="GO:0019706">
    <property type="term" value="F:protein-cysteine S-palmitoyltransferase activity"/>
    <property type="evidence" value="ECO:0007669"/>
    <property type="project" value="UniProtKB-EC"/>
</dbReference>
<protein>
    <recommendedName>
        <fullName evidence="7">Palmitoyltransferase</fullName>
        <ecNumber evidence="7">2.3.1.225</ecNumber>
    </recommendedName>
</protein>
<dbReference type="EMBL" id="HG001737">
    <property type="protein sequence ID" value="CDF35606.1"/>
    <property type="molecule type" value="Genomic_DNA"/>
</dbReference>
<comment type="subcellular location">
    <subcellularLocation>
        <location evidence="1">Membrane</location>
        <topology evidence="1">Multi-pass membrane protein</topology>
    </subcellularLocation>
</comment>
<keyword evidence="10" id="KW-1185">Reference proteome</keyword>
<organism evidence="9 10">
    <name type="scientific">Chondrus crispus</name>
    <name type="common">Carrageen Irish moss</name>
    <name type="synonym">Polymorpha crispa</name>
    <dbReference type="NCBI Taxonomy" id="2769"/>
    <lineage>
        <taxon>Eukaryota</taxon>
        <taxon>Rhodophyta</taxon>
        <taxon>Florideophyceae</taxon>
        <taxon>Rhodymeniophycidae</taxon>
        <taxon>Gigartinales</taxon>
        <taxon>Gigartinaceae</taxon>
        <taxon>Chondrus</taxon>
    </lineage>
</organism>
<feature type="transmembrane region" description="Helical" evidence="7">
    <location>
        <begin position="149"/>
        <end position="169"/>
    </location>
</feature>
<reference evidence="10" key="1">
    <citation type="journal article" date="2013" name="Proc. Natl. Acad. Sci. U.S.A.">
        <title>Genome structure and metabolic features in the red seaweed Chondrus crispus shed light on evolution of the Archaeplastida.</title>
        <authorList>
            <person name="Collen J."/>
            <person name="Porcel B."/>
            <person name="Carre W."/>
            <person name="Ball S.G."/>
            <person name="Chaparro C."/>
            <person name="Tonon T."/>
            <person name="Barbeyron T."/>
            <person name="Michel G."/>
            <person name="Noel B."/>
            <person name="Valentin K."/>
            <person name="Elias M."/>
            <person name="Artiguenave F."/>
            <person name="Arun A."/>
            <person name="Aury J.M."/>
            <person name="Barbosa-Neto J.F."/>
            <person name="Bothwell J.H."/>
            <person name="Bouget F.Y."/>
            <person name="Brillet L."/>
            <person name="Cabello-Hurtado F."/>
            <person name="Capella-Gutierrez S."/>
            <person name="Charrier B."/>
            <person name="Cladiere L."/>
            <person name="Cock J.M."/>
            <person name="Coelho S.M."/>
            <person name="Colleoni C."/>
            <person name="Czjzek M."/>
            <person name="Da Silva C."/>
            <person name="Delage L."/>
            <person name="Denoeud F."/>
            <person name="Deschamps P."/>
            <person name="Dittami S.M."/>
            <person name="Gabaldon T."/>
            <person name="Gachon C.M."/>
            <person name="Groisillier A."/>
            <person name="Herve C."/>
            <person name="Jabbari K."/>
            <person name="Katinka M."/>
            <person name="Kloareg B."/>
            <person name="Kowalczyk N."/>
            <person name="Labadie K."/>
            <person name="Leblanc C."/>
            <person name="Lopez P.J."/>
            <person name="McLachlan D.H."/>
            <person name="Meslet-Cladiere L."/>
            <person name="Moustafa A."/>
            <person name="Nehr Z."/>
            <person name="Nyvall Collen P."/>
            <person name="Panaud O."/>
            <person name="Partensky F."/>
            <person name="Poulain J."/>
            <person name="Rensing S.A."/>
            <person name="Rousvoal S."/>
            <person name="Samson G."/>
            <person name="Symeonidi A."/>
            <person name="Weissenbach J."/>
            <person name="Zambounis A."/>
            <person name="Wincker P."/>
            <person name="Boyen C."/>
        </authorList>
    </citation>
    <scope>NUCLEOTIDE SEQUENCE [LARGE SCALE GENOMIC DNA]</scope>
    <source>
        <strain evidence="10">cv. Stackhouse</strain>
    </source>
</reference>
<dbReference type="PROSITE" id="PS50216">
    <property type="entry name" value="DHHC"/>
    <property type="match status" value="1"/>
</dbReference>
<evidence type="ECO:0000259" key="8">
    <source>
        <dbReference type="Pfam" id="PF01529"/>
    </source>
</evidence>
<dbReference type="GO" id="GO:0016020">
    <property type="term" value="C:membrane"/>
    <property type="evidence" value="ECO:0007669"/>
    <property type="project" value="UniProtKB-SubCell"/>
</dbReference>
<evidence type="ECO:0000313" key="10">
    <source>
        <dbReference type="Proteomes" id="UP000012073"/>
    </source>
</evidence>
<dbReference type="GeneID" id="17323142"/>
<dbReference type="Proteomes" id="UP000012073">
    <property type="component" value="Unassembled WGS sequence"/>
</dbReference>
<keyword evidence="5 7" id="KW-0472">Membrane</keyword>
<comment type="domain">
    <text evidence="7">The DHHC domain is required for palmitoyltransferase activity.</text>
</comment>
<evidence type="ECO:0000256" key="1">
    <source>
        <dbReference type="ARBA" id="ARBA00004141"/>
    </source>
</evidence>
<comment type="catalytic activity">
    <reaction evidence="7">
        <text>L-cysteinyl-[protein] + hexadecanoyl-CoA = S-hexadecanoyl-L-cysteinyl-[protein] + CoA</text>
        <dbReference type="Rhea" id="RHEA:36683"/>
        <dbReference type="Rhea" id="RHEA-COMP:10131"/>
        <dbReference type="Rhea" id="RHEA-COMP:11032"/>
        <dbReference type="ChEBI" id="CHEBI:29950"/>
        <dbReference type="ChEBI" id="CHEBI:57287"/>
        <dbReference type="ChEBI" id="CHEBI:57379"/>
        <dbReference type="ChEBI" id="CHEBI:74151"/>
        <dbReference type="EC" id="2.3.1.225"/>
    </reaction>
</comment>
<dbReference type="EC" id="2.3.1.225" evidence="7"/>
<feature type="domain" description="Palmitoyltransferase DHHC" evidence="8">
    <location>
        <begin position="104"/>
        <end position="231"/>
    </location>
</feature>
<proteinExistence type="inferred from homology"/>
<evidence type="ECO:0000256" key="7">
    <source>
        <dbReference type="RuleBase" id="RU079119"/>
    </source>
</evidence>
<evidence type="ECO:0000256" key="4">
    <source>
        <dbReference type="ARBA" id="ARBA00022989"/>
    </source>
</evidence>
<keyword evidence="4 7" id="KW-1133">Transmembrane helix</keyword>